<reference evidence="1" key="1">
    <citation type="submission" date="2020-11" db="EMBL/GenBank/DDBJ databases">
        <authorList>
            <person name="Tran Van P."/>
        </authorList>
    </citation>
    <scope>NUCLEOTIDE SEQUENCE</scope>
</reference>
<evidence type="ECO:0000313" key="1">
    <source>
        <dbReference type="EMBL" id="CAD7400457.1"/>
    </source>
</evidence>
<accession>A0A7R9CQX8</accession>
<organism evidence="1">
    <name type="scientific">Timema poppense</name>
    <name type="common">Walking stick</name>
    <dbReference type="NCBI Taxonomy" id="170557"/>
    <lineage>
        <taxon>Eukaryota</taxon>
        <taxon>Metazoa</taxon>
        <taxon>Ecdysozoa</taxon>
        <taxon>Arthropoda</taxon>
        <taxon>Hexapoda</taxon>
        <taxon>Insecta</taxon>
        <taxon>Pterygota</taxon>
        <taxon>Neoptera</taxon>
        <taxon>Polyneoptera</taxon>
        <taxon>Phasmatodea</taxon>
        <taxon>Timematodea</taxon>
        <taxon>Timematoidea</taxon>
        <taxon>Timematidae</taxon>
        <taxon>Timema</taxon>
    </lineage>
</organism>
<protein>
    <submittedName>
        <fullName evidence="1">Uncharacterized protein</fullName>
    </submittedName>
</protein>
<gene>
    <name evidence="1" type="ORF">TPSB3V08_LOCUS2612</name>
</gene>
<dbReference type="EMBL" id="OD001057">
    <property type="protein sequence ID" value="CAD7400457.1"/>
    <property type="molecule type" value="Genomic_DNA"/>
</dbReference>
<name>A0A7R9CQX8_TIMPO</name>
<proteinExistence type="predicted"/>
<sequence>MVHSTSPPRLPFPGHISVDKLQRDINYSTSVADWSKASLSRYTGLLMTEESGEKVAGQVFLEFQDGLQNKYSIDCGHNIGSTEEVAGSNLYWDGVTYSLSCVRSTHLSVFFAVGHCVRLGELDWWIRGPLISLSLLMVERLELESGPIVLKLSYELVDANTDSDTNTNDYMNPWEEITKFFTDINEKADQLYHQSKMEEPSGVEVKGSALNDEIDVPDFSQIQSAVNSVKNFVRDSLEDMTIAQDTVEIIDPVTRKTKIVLRLILERISIYTKTVLERIILMSENLSKVFGERGISTRSLAMTPPGHYPARSGMLRRQLRTKKPRTLFIDTGIQSFQDSCFDLLSNRPRGIMVSAPSYQPRDHGINFPLLSWVYFPKRELSQRSPGSGRRTLSNISGTGVARRRGALTYRTVIQPTIQSQRKPLHLTNFHGSRVQANRDGLILYTRWVGGKNLADTIMVKMQALKNH</sequence>
<dbReference type="AlphaFoldDB" id="A0A7R9CQX8"/>